<keyword evidence="2" id="KW-1185">Reference proteome</keyword>
<sequence>MYVLRNHASLLHQSSAYASVKSHLSASTAGYI</sequence>
<protein>
    <submittedName>
        <fullName evidence="1">Uncharacterized protein</fullName>
    </submittedName>
</protein>
<dbReference type="EnsemblPlants" id="KQK86873">
    <property type="protein sequence ID" value="KQK86873"/>
    <property type="gene ID" value="SETIT_040473mg"/>
</dbReference>
<dbReference type="EMBL" id="AGNK02005347">
    <property type="status" value="NOT_ANNOTATED_CDS"/>
    <property type="molecule type" value="Genomic_DNA"/>
</dbReference>
<accession>K4ANH6</accession>
<dbReference type="Proteomes" id="UP000004995">
    <property type="component" value="Unassembled WGS sequence"/>
</dbReference>
<evidence type="ECO:0000313" key="2">
    <source>
        <dbReference type="Proteomes" id="UP000004995"/>
    </source>
</evidence>
<proteinExistence type="predicted"/>
<reference evidence="2" key="1">
    <citation type="journal article" date="2012" name="Nat. Biotechnol.">
        <title>Reference genome sequence of the model plant Setaria.</title>
        <authorList>
            <person name="Bennetzen J.L."/>
            <person name="Schmutz J."/>
            <person name="Wang H."/>
            <person name="Percifield R."/>
            <person name="Hawkins J."/>
            <person name="Pontaroli A.C."/>
            <person name="Estep M."/>
            <person name="Feng L."/>
            <person name="Vaughn J.N."/>
            <person name="Grimwood J."/>
            <person name="Jenkins J."/>
            <person name="Barry K."/>
            <person name="Lindquist E."/>
            <person name="Hellsten U."/>
            <person name="Deshpande S."/>
            <person name="Wang X."/>
            <person name="Wu X."/>
            <person name="Mitros T."/>
            <person name="Triplett J."/>
            <person name="Yang X."/>
            <person name="Ye C.Y."/>
            <person name="Mauro-Herrera M."/>
            <person name="Wang L."/>
            <person name="Li P."/>
            <person name="Sharma M."/>
            <person name="Sharma R."/>
            <person name="Ronald P.C."/>
            <person name="Panaud O."/>
            <person name="Kellogg E.A."/>
            <person name="Brutnell T.P."/>
            <person name="Doust A.N."/>
            <person name="Tuskan G.A."/>
            <person name="Rokhsar D."/>
            <person name="Devos K.M."/>
        </authorList>
    </citation>
    <scope>NUCLEOTIDE SEQUENCE [LARGE SCALE GENOMIC DNA]</scope>
    <source>
        <strain evidence="2">cv. Yugu1</strain>
    </source>
</reference>
<name>K4ANH6_SETIT</name>
<dbReference type="AlphaFoldDB" id="K4ANH6"/>
<dbReference type="InParanoid" id="K4ANH6"/>
<evidence type="ECO:0000313" key="1">
    <source>
        <dbReference type="EnsemblPlants" id="KQK86873"/>
    </source>
</evidence>
<dbReference type="Gramene" id="KQK86873">
    <property type="protein sequence ID" value="KQK86873"/>
    <property type="gene ID" value="SETIT_040473mg"/>
</dbReference>
<dbReference type="HOGENOM" id="CLU_3393102_0_0_1"/>
<reference evidence="1" key="2">
    <citation type="submission" date="2018-08" db="UniProtKB">
        <authorList>
            <consortium name="EnsemblPlants"/>
        </authorList>
    </citation>
    <scope>IDENTIFICATION</scope>
    <source>
        <strain evidence="1">Yugu1</strain>
    </source>
</reference>
<organism evidence="1 2">
    <name type="scientific">Setaria italica</name>
    <name type="common">Foxtail millet</name>
    <name type="synonym">Panicum italicum</name>
    <dbReference type="NCBI Taxonomy" id="4555"/>
    <lineage>
        <taxon>Eukaryota</taxon>
        <taxon>Viridiplantae</taxon>
        <taxon>Streptophyta</taxon>
        <taxon>Embryophyta</taxon>
        <taxon>Tracheophyta</taxon>
        <taxon>Spermatophyta</taxon>
        <taxon>Magnoliopsida</taxon>
        <taxon>Liliopsida</taxon>
        <taxon>Poales</taxon>
        <taxon>Poaceae</taxon>
        <taxon>PACMAD clade</taxon>
        <taxon>Panicoideae</taxon>
        <taxon>Panicodae</taxon>
        <taxon>Paniceae</taxon>
        <taxon>Cenchrinae</taxon>
        <taxon>Setaria</taxon>
    </lineage>
</organism>